<protein>
    <submittedName>
        <fullName evidence="1">Uncharacterized protein</fullName>
    </submittedName>
</protein>
<proteinExistence type="predicted"/>
<evidence type="ECO:0000313" key="2">
    <source>
        <dbReference type="Proteomes" id="UP000704712"/>
    </source>
</evidence>
<comment type="caution">
    <text evidence="1">The sequence shown here is derived from an EMBL/GenBank/DDBJ whole genome shotgun (WGS) entry which is preliminary data.</text>
</comment>
<dbReference type="AlphaFoldDB" id="A0A8S9U2J5"/>
<evidence type="ECO:0000313" key="1">
    <source>
        <dbReference type="EMBL" id="KAF4133587.1"/>
    </source>
</evidence>
<feature type="non-terminal residue" evidence="1">
    <location>
        <position position="631"/>
    </location>
</feature>
<dbReference type="Proteomes" id="UP000704712">
    <property type="component" value="Unassembled WGS sequence"/>
</dbReference>
<name>A0A8S9U2J5_PHYIN</name>
<organism evidence="1 2">
    <name type="scientific">Phytophthora infestans</name>
    <name type="common">Potato late blight agent</name>
    <name type="synonym">Botrytis infestans</name>
    <dbReference type="NCBI Taxonomy" id="4787"/>
    <lineage>
        <taxon>Eukaryota</taxon>
        <taxon>Sar</taxon>
        <taxon>Stramenopiles</taxon>
        <taxon>Oomycota</taxon>
        <taxon>Peronosporomycetes</taxon>
        <taxon>Peronosporales</taxon>
        <taxon>Peronosporaceae</taxon>
        <taxon>Phytophthora</taxon>
    </lineage>
</organism>
<reference evidence="1" key="1">
    <citation type="submission" date="2020-03" db="EMBL/GenBank/DDBJ databases">
        <title>Hybrid Assembly of Korean Phytophthora infestans isolates.</title>
        <authorList>
            <person name="Prokchorchik M."/>
            <person name="Lee Y."/>
            <person name="Seo J."/>
            <person name="Cho J.-H."/>
            <person name="Park Y.-E."/>
            <person name="Jang D.-C."/>
            <person name="Im J.-S."/>
            <person name="Choi J.-G."/>
            <person name="Park H.-J."/>
            <person name="Lee G.-B."/>
            <person name="Lee Y.-G."/>
            <person name="Hong S.-Y."/>
            <person name="Cho K."/>
            <person name="Sohn K.H."/>
        </authorList>
    </citation>
    <scope>NUCLEOTIDE SEQUENCE</scope>
    <source>
        <strain evidence="1">KR_2_A2</strain>
    </source>
</reference>
<gene>
    <name evidence="1" type="ORF">GN958_ATG16924</name>
</gene>
<sequence length="631" mass="70607">YSERASVAQSLQSKRTKISTKRTYQSKVNAMTAWLALHFPQTIDSIMKKMLIPLPKEAILGFFGHICSPAHMCDRDNVGEQDASSLPLSASCIWGYRSALVDVYRAQLIELDPLIDTELRRVLEGYDKVINDLKKRGLIKINEGKRQLKGSGFELLALKLMKLEPVKKGQAWSTVFFVLMRNLMSRADSIDTIMLQHIEWSEDCLIVEEQGHKGDQTGADKFGKHVYSNPYTPSQCPVLALAVLLFCCPERGKGGKQQLFLGSDSKDRFGRLLRHVIKSSSEEELCILGCIPEDIGTHSLRKGSSSYALGQVSGPTPVSVYLRMGQSLGKLKDRYIHFGEGADQLCGRMITGLPFDSECFGVLPPHFPPEMISKMTIDYRNEIMSGYSNYPRGLQSAFPFLIASLIHHEHYLRVTLSSSHPIFKARVFSANSLLDDQRGVTILAIGTSPVCGLKATGIPAHLAVAKQVKELRDEHFEANGVVPISLCDLDTRMSDLRSTMATEFRNLINDLQLGKSATTNNSIASEQQSEWRSWPWNDGKLDHAVPIGWEFPARANYLEQLAKETTALPAEVTRISDLQIPTADKVFDAAFSTRMSNLYATIPKRAEELSCGTLYNRLCTYRKKQQKRQHE</sequence>
<dbReference type="EMBL" id="JAACNO010002359">
    <property type="protein sequence ID" value="KAF4133587.1"/>
    <property type="molecule type" value="Genomic_DNA"/>
</dbReference>
<accession>A0A8S9U2J5</accession>